<dbReference type="InterPro" id="IPR052055">
    <property type="entry name" value="Hepadnavirus_pol/RT"/>
</dbReference>
<dbReference type="Proteomes" id="UP000565441">
    <property type="component" value="Unassembled WGS sequence"/>
</dbReference>
<proteinExistence type="predicted"/>
<dbReference type="PANTHER" id="PTHR33050">
    <property type="entry name" value="REVERSE TRANSCRIPTASE DOMAIN-CONTAINING PROTEIN"/>
    <property type="match status" value="1"/>
</dbReference>
<feature type="region of interest" description="Disordered" evidence="1">
    <location>
        <begin position="1"/>
        <end position="27"/>
    </location>
</feature>
<feature type="compositionally biased region" description="Basic and acidic residues" evidence="1">
    <location>
        <begin position="114"/>
        <end position="126"/>
    </location>
</feature>
<dbReference type="PANTHER" id="PTHR33050:SF7">
    <property type="entry name" value="RIBONUCLEASE H"/>
    <property type="match status" value="1"/>
</dbReference>
<dbReference type="InterPro" id="IPR043502">
    <property type="entry name" value="DNA/RNA_pol_sf"/>
</dbReference>
<comment type="caution">
    <text evidence="2">The sequence shown here is derived from an EMBL/GenBank/DDBJ whole genome shotgun (WGS) entry which is preliminary data.</text>
</comment>
<sequence>MKANKRRKVSSDRTATSQTQRETDGSEISRLCTAVTDRYRAGEFSKPSAILLIHDILCKDGADPEADAFVAAFSSFVAILDGFERFRANAAVHGARVPDGAGEDDQPGDGGPRNTHDPDPTDDGHSDPAPPAKRPRSSSDDDGQVSSRRRIDVSTLPWIAQEEETPSVLSPDLRRTQLALENFARDLKVAKSLLTNSPRCPQFPGTEWSSLLSGKAVDFDRVLSSLYSVSFDDQRRERLGHLEIVAGPTAPARTVRTHSEWVIACDSAWEAMIYVFPHRAAELAAYGKYVKQLFASFAPTRHSRVIQFDRAVRLRVAQRRDLLLTDHAAFADLSMLWLQNAGASGDNAGMTGNAPTEIVPVPTPTFAPGAETLDMLRATAPQPLNLLEGRTGSSSSSVELLLHYRPSYARDLIWAEDADKEERDATRCTLAFASTIMPPLSPVPDNELSNLTACTTIYNYPHLFRVSSPINVSVFRDLLRTHPNQPLVDSVCNGFSFGFWPRAITAGVVLPTTFGDVYPLRNPGHVATAIAQRDKEIELGAFFPTFSRLLPGMLAVPVTISERNPTKPRLCVDHSAEPLSRNSMIPKASFPTPLDNLQDLGRVLRKARASLPPGTRLVLFKSDVARAYRTMPMHPLWQIKQVVKIDGLYTVDWNNNFGNRAAGDIWGAFFALVIWIAIYIKLLADLLAYVDDSFSWELENNLLYYAPYNRFMPAKQVHLLTLWDELRVPHNDDKQVWGAKLTIIGMEVDTNAMTITMPNDSRADLLTAIRTFAVPGTRHPLREFQKLGGWINWALNVYPLLRPGLCHLYMKMSGKQNPFAKIWVSRELVRELIWLADHITTSSGIFILDSVDWPITTADETLYTDASGTGMGYWSPSRNMGFHSAINERDQRDKTKGIFFFEAMAVTSALLWAAQLQPAPRRIAIFTDSQNTVDIFDSFRASPRYNPFLITSVDLLIRFRVQLSVRHIPGEENGVANALSRHKFDVARELSPGLTLLPFTPPRLTLGAAQI</sequence>
<protein>
    <submittedName>
        <fullName evidence="2">Uncharacterized protein</fullName>
    </submittedName>
</protein>
<dbReference type="InterPro" id="IPR036397">
    <property type="entry name" value="RNaseH_sf"/>
</dbReference>
<dbReference type="GO" id="GO:0003676">
    <property type="term" value="F:nucleic acid binding"/>
    <property type="evidence" value="ECO:0007669"/>
    <property type="project" value="InterPro"/>
</dbReference>
<keyword evidence="3" id="KW-1185">Reference proteome</keyword>
<accession>A0A8H5H3Z9</accession>
<name>A0A8H5H3Z9_9AGAR</name>
<dbReference type="CDD" id="cd09275">
    <property type="entry name" value="RNase_HI_RT_DIRS1"/>
    <property type="match status" value="1"/>
</dbReference>
<reference evidence="2 3" key="1">
    <citation type="journal article" date="2020" name="ISME J.">
        <title>Uncovering the hidden diversity of litter-decomposition mechanisms in mushroom-forming fungi.</title>
        <authorList>
            <person name="Floudas D."/>
            <person name="Bentzer J."/>
            <person name="Ahren D."/>
            <person name="Johansson T."/>
            <person name="Persson P."/>
            <person name="Tunlid A."/>
        </authorList>
    </citation>
    <scope>NUCLEOTIDE SEQUENCE [LARGE SCALE GENOMIC DNA]</scope>
    <source>
        <strain evidence="2 3">CBS 661.87</strain>
    </source>
</reference>
<evidence type="ECO:0000256" key="1">
    <source>
        <dbReference type="SAM" id="MobiDB-lite"/>
    </source>
</evidence>
<dbReference type="Gene3D" id="3.30.420.10">
    <property type="entry name" value="Ribonuclease H-like superfamily/Ribonuclease H"/>
    <property type="match status" value="1"/>
</dbReference>
<evidence type="ECO:0000313" key="2">
    <source>
        <dbReference type="EMBL" id="KAF5376292.1"/>
    </source>
</evidence>
<feature type="region of interest" description="Disordered" evidence="1">
    <location>
        <begin position="97"/>
        <end position="150"/>
    </location>
</feature>
<gene>
    <name evidence="2" type="ORF">D9615_008534</name>
</gene>
<dbReference type="OrthoDB" id="198652at2759"/>
<dbReference type="AlphaFoldDB" id="A0A8H5H3Z9"/>
<organism evidence="2 3">
    <name type="scientific">Tricholomella constricta</name>
    <dbReference type="NCBI Taxonomy" id="117010"/>
    <lineage>
        <taxon>Eukaryota</taxon>
        <taxon>Fungi</taxon>
        <taxon>Dikarya</taxon>
        <taxon>Basidiomycota</taxon>
        <taxon>Agaricomycotina</taxon>
        <taxon>Agaricomycetes</taxon>
        <taxon>Agaricomycetidae</taxon>
        <taxon>Agaricales</taxon>
        <taxon>Tricholomatineae</taxon>
        <taxon>Lyophyllaceae</taxon>
        <taxon>Tricholomella</taxon>
    </lineage>
</organism>
<dbReference type="SUPFAM" id="SSF56672">
    <property type="entry name" value="DNA/RNA polymerases"/>
    <property type="match status" value="1"/>
</dbReference>
<evidence type="ECO:0000313" key="3">
    <source>
        <dbReference type="Proteomes" id="UP000565441"/>
    </source>
</evidence>
<dbReference type="EMBL" id="JAACJP010000029">
    <property type="protein sequence ID" value="KAF5376292.1"/>
    <property type="molecule type" value="Genomic_DNA"/>
</dbReference>